<evidence type="ECO:0000313" key="2">
    <source>
        <dbReference type="EMBL" id="CCI10659.1"/>
    </source>
</evidence>
<dbReference type="Proteomes" id="UP000053237">
    <property type="component" value="Unassembled WGS sequence"/>
</dbReference>
<organism evidence="2 3">
    <name type="scientific">Albugo candida</name>
    <dbReference type="NCBI Taxonomy" id="65357"/>
    <lineage>
        <taxon>Eukaryota</taxon>
        <taxon>Sar</taxon>
        <taxon>Stramenopiles</taxon>
        <taxon>Oomycota</taxon>
        <taxon>Peronosporomycetes</taxon>
        <taxon>Albuginales</taxon>
        <taxon>Albuginaceae</taxon>
        <taxon>Albugo</taxon>
    </lineage>
</organism>
<dbReference type="PRINTS" id="PR00449">
    <property type="entry name" value="RASTRNSFRMNG"/>
</dbReference>
<proteinExistence type="predicted"/>
<dbReference type="InterPro" id="IPR006073">
    <property type="entry name" value="GTP-bd"/>
</dbReference>
<gene>
    <name evidence="2" type="ORF">BN9_111940</name>
</gene>
<dbReference type="PANTHER" id="PTHR43834:SF6">
    <property type="entry name" value="GTPASE DER"/>
    <property type="match status" value="1"/>
</dbReference>
<dbReference type="SUPFAM" id="SSF52540">
    <property type="entry name" value="P-loop containing nucleoside triphosphate hydrolases"/>
    <property type="match status" value="1"/>
</dbReference>
<reference evidence="2 3" key="1">
    <citation type="submission" date="2012-05" db="EMBL/GenBank/DDBJ databases">
        <title>Recombination and specialization in a pathogen metapopulation.</title>
        <authorList>
            <person name="Gardiner A."/>
            <person name="Kemen E."/>
            <person name="Schultz-Larsen T."/>
            <person name="MacLean D."/>
            <person name="Van Oosterhout C."/>
            <person name="Jones J.D.G."/>
        </authorList>
    </citation>
    <scope>NUCLEOTIDE SEQUENCE [LARGE SCALE GENOMIC DNA]</scope>
    <source>
        <strain evidence="2 3">Ac Nc2</strain>
    </source>
</reference>
<dbReference type="InParanoid" id="A0A024FVG9"/>
<dbReference type="EMBL" id="CAIX01000339">
    <property type="protein sequence ID" value="CCI10659.1"/>
    <property type="molecule type" value="Genomic_DNA"/>
</dbReference>
<protein>
    <recommendedName>
        <fullName evidence="1">G domain-containing protein</fullName>
    </recommendedName>
</protein>
<keyword evidence="3" id="KW-1185">Reference proteome</keyword>
<dbReference type="Gene3D" id="3.40.50.300">
    <property type="entry name" value="P-loop containing nucleotide triphosphate hydrolases"/>
    <property type="match status" value="2"/>
</dbReference>
<dbReference type="OrthoDB" id="8954335at2759"/>
<accession>A0A024FVG9</accession>
<dbReference type="STRING" id="65357.A0A024FVG9"/>
<dbReference type="GO" id="GO:0005525">
    <property type="term" value="F:GTP binding"/>
    <property type="evidence" value="ECO:0007669"/>
    <property type="project" value="InterPro"/>
</dbReference>
<feature type="domain" description="G" evidence="1">
    <location>
        <begin position="10"/>
        <end position="84"/>
    </location>
</feature>
<dbReference type="InterPro" id="IPR005225">
    <property type="entry name" value="Small_GTP-bd"/>
</dbReference>
<dbReference type="CDD" id="cd01895">
    <property type="entry name" value="EngA2"/>
    <property type="match status" value="1"/>
</dbReference>
<feature type="domain" description="G" evidence="1">
    <location>
        <begin position="158"/>
        <end position="278"/>
    </location>
</feature>
<sequence>MYQARLEIVAGLEFEVIDTGGLEDAPSGSLEEGMLSQTQIAVHEADLIFFLMDGRQGVTPVDSYFARWLRKENPTAPIHLVANKLEGYPDRWQDAHNECYQLGMGEAIPISAEHGEGLSLLLDALIPAYDRFETKDQDTQQIDVEDNKIDEESHKIKLAIVGRPNVGKSTLLNRIIREDRVLTGPEPGVTRDSVEVPWTFGAHEIKLIDTAGIRRHGKRDHSNKIEDLSVRDSFDAIDKAQVVAVVTDLCEKKLTHMDLTIAQRVIEQGRSLVIIANKCDLVTTSYEYELNRVRQQLEDSLAQVRGVTVLPTSALTGHVDLNFHGVTVSTFMKNGIKESQQLD</sequence>
<name>A0A024FVG9_9STRA</name>
<evidence type="ECO:0000259" key="1">
    <source>
        <dbReference type="Pfam" id="PF01926"/>
    </source>
</evidence>
<dbReference type="NCBIfam" id="TIGR00231">
    <property type="entry name" value="small_GTP"/>
    <property type="match status" value="1"/>
</dbReference>
<comment type="caution">
    <text evidence="2">The sequence shown here is derived from an EMBL/GenBank/DDBJ whole genome shotgun (WGS) entry which is preliminary data.</text>
</comment>
<dbReference type="PANTHER" id="PTHR43834">
    <property type="entry name" value="GTPASE DER"/>
    <property type="match status" value="1"/>
</dbReference>
<dbReference type="Pfam" id="PF01926">
    <property type="entry name" value="MMR_HSR1"/>
    <property type="match status" value="2"/>
</dbReference>
<dbReference type="InterPro" id="IPR027417">
    <property type="entry name" value="P-loop_NTPase"/>
</dbReference>
<dbReference type="AlphaFoldDB" id="A0A024FVG9"/>
<evidence type="ECO:0000313" key="3">
    <source>
        <dbReference type="Proteomes" id="UP000053237"/>
    </source>
</evidence>